<dbReference type="Proteomes" id="UP000276260">
    <property type="component" value="Unassembled WGS sequence"/>
</dbReference>
<feature type="domain" description="DUF4113" evidence="1">
    <location>
        <begin position="1"/>
        <end position="19"/>
    </location>
</feature>
<evidence type="ECO:0000313" key="2">
    <source>
        <dbReference type="EMBL" id="RRJ24133.1"/>
    </source>
</evidence>
<gene>
    <name evidence="2" type="ORF">EIK76_06755</name>
</gene>
<accession>A0A3P3QUV4</accession>
<reference evidence="2 3" key="1">
    <citation type="submission" date="2018-11" db="EMBL/GenBank/DDBJ databases">
        <title>Draft genome analysis of Rheinheimera mesophila isolated from an industrial waste site.</title>
        <authorList>
            <person name="Yu Q."/>
            <person name="Qi Y."/>
            <person name="Zhang H."/>
            <person name="Lu Y."/>
            <person name="Pu J."/>
        </authorList>
    </citation>
    <scope>NUCLEOTIDE SEQUENCE [LARGE SCALE GENOMIC DNA]</scope>
    <source>
        <strain evidence="2 3">IITR13</strain>
    </source>
</reference>
<sequence>MKREQLSPAYTTSWAGLAKAK</sequence>
<keyword evidence="3" id="KW-1185">Reference proteome</keyword>
<organism evidence="2 3">
    <name type="scientific">Rheinheimera mesophila</name>
    <dbReference type="NCBI Taxonomy" id="1547515"/>
    <lineage>
        <taxon>Bacteria</taxon>
        <taxon>Pseudomonadati</taxon>
        <taxon>Pseudomonadota</taxon>
        <taxon>Gammaproteobacteria</taxon>
        <taxon>Chromatiales</taxon>
        <taxon>Chromatiaceae</taxon>
        <taxon>Rheinheimera</taxon>
    </lineage>
</organism>
<dbReference type="AlphaFoldDB" id="A0A3P3QUV4"/>
<dbReference type="InterPro" id="IPR025188">
    <property type="entry name" value="DUF4113"/>
</dbReference>
<proteinExistence type="predicted"/>
<dbReference type="Pfam" id="PF13438">
    <property type="entry name" value="DUF4113"/>
    <property type="match status" value="1"/>
</dbReference>
<dbReference type="RefSeq" id="WP_082101890.1">
    <property type="nucleotide sequence ID" value="NZ_LAVS01000089.1"/>
</dbReference>
<comment type="caution">
    <text evidence="2">The sequence shown here is derived from an EMBL/GenBank/DDBJ whole genome shotgun (WGS) entry which is preliminary data.</text>
</comment>
<name>A0A3P3QUV4_9GAMM</name>
<evidence type="ECO:0000259" key="1">
    <source>
        <dbReference type="Pfam" id="PF13438"/>
    </source>
</evidence>
<evidence type="ECO:0000313" key="3">
    <source>
        <dbReference type="Proteomes" id="UP000276260"/>
    </source>
</evidence>
<protein>
    <submittedName>
        <fullName evidence="2">DUF4113 domain-containing protein</fullName>
    </submittedName>
</protein>
<dbReference type="EMBL" id="RRCF01000001">
    <property type="protein sequence ID" value="RRJ24133.1"/>
    <property type="molecule type" value="Genomic_DNA"/>
</dbReference>